<dbReference type="PANTHER" id="PTHR36507">
    <property type="entry name" value="BLL1555 PROTEIN"/>
    <property type="match status" value="1"/>
</dbReference>
<dbReference type="GO" id="GO:0009055">
    <property type="term" value="F:electron transfer activity"/>
    <property type="evidence" value="ECO:0007669"/>
    <property type="project" value="InterPro"/>
</dbReference>
<keyword evidence="4 8" id="KW-0479">Metal-binding</keyword>
<dbReference type="InterPro" id="IPR002387">
    <property type="entry name" value="Plastocyanin"/>
</dbReference>
<dbReference type="PROSITE" id="PS51318">
    <property type="entry name" value="TAT"/>
    <property type="match status" value="1"/>
</dbReference>
<evidence type="ECO:0000313" key="11">
    <source>
        <dbReference type="Proteomes" id="UP000503336"/>
    </source>
</evidence>
<keyword evidence="7" id="KW-0793">Thylakoid</keyword>
<feature type="binding site" evidence="8">
    <location>
        <position position="70"/>
    </location>
    <ligand>
        <name>Cu cation</name>
        <dbReference type="ChEBI" id="CHEBI:23378"/>
    </ligand>
</feature>
<dbReference type="Gene3D" id="2.60.40.420">
    <property type="entry name" value="Cupredoxins - blue copper proteins"/>
    <property type="match status" value="1"/>
</dbReference>
<feature type="binding site" evidence="8">
    <location>
        <position position="118"/>
    </location>
    <ligand>
        <name>Cu cation</name>
        <dbReference type="ChEBI" id="CHEBI:23378"/>
    </ligand>
</feature>
<name>A0A7L5BTP5_9RHOB</name>
<evidence type="ECO:0000256" key="3">
    <source>
        <dbReference type="ARBA" id="ARBA00022448"/>
    </source>
</evidence>
<dbReference type="InterPro" id="IPR000923">
    <property type="entry name" value="BlueCu_1"/>
</dbReference>
<dbReference type="GO" id="GO:0005507">
    <property type="term" value="F:copper ion binding"/>
    <property type="evidence" value="ECO:0007669"/>
    <property type="project" value="InterPro"/>
</dbReference>
<evidence type="ECO:0000313" key="10">
    <source>
        <dbReference type="EMBL" id="QIE55015.1"/>
    </source>
</evidence>
<dbReference type="PRINTS" id="PR00156">
    <property type="entry name" value="COPPERBLUE"/>
</dbReference>
<accession>A0A7L5BTP5</accession>
<dbReference type="PROSITE" id="PS00196">
    <property type="entry name" value="COPPER_BLUE"/>
    <property type="match status" value="1"/>
</dbReference>
<dbReference type="PRINTS" id="PR00157">
    <property type="entry name" value="PLASTOCYANIN"/>
</dbReference>
<feature type="domain" description="Blue (type 1) copper" evidence="9">
    <location>
        <begin position="35"/>
        <end position="132"/>
    </location>
</feature>
<keyword evidence="3" id="KW-0813">Transport</keyword>
<feature type="binding site" evidence="8">
    <location>
        <position position="121"/>
    </location>
    <ligand>
        <name>Cu cation</name>
        <dbReference type="ChEBI" id="CHEBI:23378"/>
    </ligand>
</feature>
<dbReference type="GO" id="GO:0016020">
    <property type="term" value="C:membrane"/>
    <property type="evidence" value="ECO:0007669"/>
    <property type="project" value="UniProtKB-SubCell"/>
</dbReference>
<dbReference type="KEGG" id="hdh:G5B40_05835"/>
<dbReference type="Pfam" id="PF00127">
    <property type="entry name" value="Copper-bind"/>
    <property type="match status" value="1"/>
</dbReference>
<evidence type="ECO:0000256" key="4">
    <source>
        <dbReference type="ARBA" id="ARBA00022723"/>
    </source>
</evidence>
<feature type="binding site" evidence="8">
    <location>
        <position position="126"/>
    </location>
    <ligand>
        <name>Cu cation</name>
        <dbReference type="ChEBI" id="CHEBI:23378"/>
    </ligand>
</feature>
<evidence type="ECO:0000256" key="6">
    <source>
        <dbReference type="ARBA" id="ARBA00023008"/>
    </source>
</evidence>
<dbReference type="InterPro" id="IPR052721">
    <property type="entry name" value="ET_Amicyanin"/>
</dbReference>
<dbReference type="EMBL" id="CP049056">
    <property type="protein sequence ID" value="QIE55015.1"/>
    <property type="molecule type" value="Genomic_DNA"/>
</dbReference>
<comment type="similarity">
    <text evidence="2">Belongs to the plastocyanin family.</text>
</comment>
<keyword evidence="11" id="KW-1185">Reference proteome</keyword>
<keyword evidence="6 8" id="KW-0186">Copper</keyword>
<dbReference type="InterPro" id="IPR028871">
    <property type="entry name" value="BlueCu_1_BS"/>
</dbReference>
<dbReference type="PANTHER" id="PTHR36507:SF1">
    <property type="entry name" value="BLL1555 PROTEIN"/>
    <property type="match status" value="1"/>
</dbReference>
<evidence type="ECO:0000256" key="8">
    <source>
        <dbReference type="PIRSR" id="PIRSR602387-1"/>
    </source>
</evidence>
<dbReference type="InterPro" id="IPR006311">
    <property type="entry name" value="TAT_signal"/>
</dbReference>
<dbReference type="InterPro" id="IPR001235">
    <property type="entry name" value="Copper_blue_Plastocyanin"/>
</dbReference>
<comment type="subcellular location">
    <subcellularLocation>
        <location evidence="1">Membrane</location>
        <topology evidence="1">Peripheral membrane protein</topology>
    </subcellularLocation>
</comment>
<proteinExistence type="inferred from homology"/>
<evidence type="ECO:0000256" key="1">
    <source>
        <dbReference type="ARBA" id="ARBA00004170"/>
    </source>
</evidence>
<evidence type="ECO:0000259" key="9">
    <source>
        <dbReference type="Pfam" id="PF00127"/>
    </source>
</evidence>
<reference evidence="10 11" key="1">
    <citation type="submission" date="2020-02" db="EMBL/GenBank/DDBJ databases">
        <title>complete genome sequence of Rhodobacteraceae bacterium.</title>
        <authorList>
            <person name="Park J."/>
            <person name="Kim Y.-S."/>
            <person name="Kim K.-H."/>
        </authorList>
    </citation>
    <scope>NUCLEOTIDE SEQUENCE [LARGE SCALE GENOMIC DNA]</scope>
    <source>
        <strain evidence="10 11">RR4-56</strain>
    </source>
</reference>
<evidence type="ECO:0000256" key="5">
    <source>
        <dbReference type="ARBA" id="ARBA00022982"/>
    </source>
</evidence>
<dbReference type="SUPFAM" id="SSF49503">
    <property type="entry name" value="Cupredoxins"/>
    <property type="match status" value="1"/>
</dbReference>
<comment type="cofactor">
    <cofactor evidence="8">
        <name>Cu(2+)</name>
        <dbReference type="ChEBI" id="CHEBI:29036"/>
    </cofactor>
    <text evidence="8">The crystal structure with reduced Cu(1+) has also been determined.</text>
</comment>
<evidence type="ECO:0000256" key="2">
    <source>
        <dbReference type="ARBA" id="ARBA00005338"/>
    </source>
</evidence>
<gene>
    <name evidence="10" type="ORF">G5B40_05835</name>
</gene>
<protein>
    <recommendedName>
        <fullName evidence="9">Blue (type 1) copper domain-containing protein</fullName>
    </recommendedName>
</protein>
<dbReference type="InterPro" id="IPR008972">
    <property type="entry name" value="Cupredoxin"/>
</dbReference>
<organism evidence="10 11">
    <name type="scientific">Pikeienuella piscinae</name>
    <dbReference type="NCBI Taxonomy" id="2748098"/>
    <lineage>
        <taxon>Bacteria</taxon>
        <taxon>Pseudomonadati</taxon>
        <taxon>Pseudomonadota</taxon>
        <taxon>Alphaproteobacteria</taxon>
        <taxon>Rhodobacterales</taxon>
        <taxon>Paracoccaceae</taxon>
        <taxon>Pikeienuella</taxon>
    </lineage>
</organism>
<keyword evidence="5" id="KW-0249">Electron transport</keyword>
<dbReference type="AlphaFoldDB" id="A0A7L5BTP5"/>
<evidence type="ECO:0000256" key="7">
    <source>
        <dbReference type="ARBA" id="ARBA00023078"/>
    </source>
</evidence>
<sequence length="176" mass="18790">MMVSRRAFLTLGGGALATLSSPALLRAGPREQIEMKGTARGERIWFAPRGLAVAPGSTVRFVNRDPGNSHTATAYHPEVYGRTRRIPAAAAPWDSDFLLPDESFEVTLTAPGVYDYYCIPHEMAAMVGRIVVGAPGDAGWEGPSADAEDVSPEVLAALPGVEEILANGRIEEEDRA</sequence>
<dbReference type="Proteomes" id="UP000503336">
    <property type="component" value="Chromosome"/>
</dbReference>